<feature type="region of interest" description="Disordered" evidence="1">
    <location>
        <begin position="162"/>
        <end position="196"/>
    </location>
</feature>
<feature type="compositionally biased region" description="Basic and acidic residues" evidence="1">
    <location>
        <begin position="183"/>
        <end position="196"/>
    </location>
</feature>
<accession>A0A8H4PKX8</accession>
<sequence>MPGFSTFVTIAFRKAGAQPPVYLAGTFSNPAWQPREMQCTLDDAGEHYFTAQVSVQPGLEYWYKFRVGESDDWVLDEHSSIVTDDQGYKTNLLKVPLTDIAAEQTQLSPEVMQDGIESVPPLPSLPGTMNGVPAQRKSFAPSVADATNGVTSRTPTGLVSATAAQAAHTAPQLDIPQNATSPHSDKKSQDAGEAACDHEDFKSPLFAHEAFGASETAHDGFGHEPQDFAVNSPDSALSFGDSGVGRMDVDDPTLEKFPCERASVLDALRRIQSSHDDNHPRLDHLQLSPWSAPPRGGFADTPDGGVALGSGRRESRLSHSGLGRTRSAVSLGSIAEEPKGDDFAQPATPENKTLPTDEDDVLMMRPIKA</sequence>
<organism evidence="3 4">
    <name type="scientific">Ophiocordyceps sinensis</name>
    <dbReference type="NCBI Taxonomy" id="72228"/>
    <lineage>
        <taxon>Eukaryota</taxon>
        <taxon>Fungi</taxon>
        <taxon>Dikarya</taxon>
        <taxon>Ascomycota</taxon>
        <taxon>Pezizomycotina</taxon>
        <taxon>Sordariomycetes</taxon>
        <taxon>Hypocreomycetidae</taxon>
        <taxon>Hypocreales</taxon>
        <taxon>Ophiocordycipitaceae</taxon>
        <taxon>Ophiocordyceps</taxon>
    </lineage>
</organism>
<dbReference type="InterPro" id="IPR014756">
    <property type="entry name" value="Ig_E-set"/>
</dbReference>
<evidence type="ECO:0000259" key="2">
    <source>
        <dbReference type="Pfam" id="PF16561"/>
    </source>
</evidence>
<comment type="caution">
    <text evidence="3">The sequence shown here is derived from an EMBL/GenBank/DDBJ whole genome shotgun (WGS) entry which is preliminary data.</text>
</comment>
<name>A0A8H4PKX8_9HYPO</name>
<proteinExistence type="predicted"/>
<feature type="region of interest" description="Disordered" evidence="1">
    <location>
        <begin position="275"/>
        <end position="369"/>
    </location>
</feature>
<keyword evidence="4" id="KW-1185">Reference proteome</keyword>
<dbReference type="Pfam" id="PF16561">
    <property type="entry name" value="AMPK1_CBM"/>
    <property type="match status" value="1"/>
</dbReference>
<feature type="domain" description="AMP-activated protein kinase glycogen-binding" evidence="2">
    <location>
        <begin position="9"/>
        <end position="98"/>
    </location>
</feature>
<dbReference type="CDD" id="cd02859">
    <property type="entry name" value="E_set_AMPKbeta_like_N"/>
    <property type="match status" value="1"/>
</dbReference>
<evidence type="ECO:0000256" key="1">
    <source>
        <dbReference type="SAM" id="MobiDB-lite"/>
    </source>
</evidence>
<reference evidence="3 4" key="1">
    <citation type="journal article" date="2020" name="Genome Biol. Evol.">
        <title>A new high-quality draft genome assembly of the Chinese cordyceps Ophiocordyceps sinensis.</title>
        <authorList>
            <person name="Shu R."/>
            <person name="Zhang J."/>
            <person name="Meng Q."/>
            <person name="Zhang H."/>
            <person name="Zhou G."/>
            <person name="Li M."/>
            <person name="Wu P."/>
            <person name="Zhao Y."/>
            <person name="Chen C."/>
            <person name="Qin Q."/>
        </authorList>
    </citation>
    <scope>NUCLEOTIDE SEQUENCE [LARGE SCALE GENOMIC DNA]</scope>
    <source>
        <strain evidence="3 4">IOZ07</strain>
    </source>
</reference>
<dbReference type="EMBL" id="JAAVMX010000008">
    <property type="protein sequence ID" value="KAF4505403.1"/>
    <property type="molecule type" value="Genomic_DNA"/>
</dbReference>
<dbReference type="AlphaFoldDB" id="A0A8H4PKX8"/>
<dbReference type="Gene3D" id="2.60.40.10">
    <property type="entry name" value="Immunoglobulins"/>
    <property type="match status" value="1"/>
</dbReference>
<dbReference type="SUPFAM" id="SSF81296">
    <property type="entry name" value="E set domains"/>
    <property type="match status" value="1"/>
</dbReference>
<gene>
    <name evidence="3" type="ORF">G6O67_007357</name>
</gene>
<evidence type="ECO:0000313" key="3">
    <source>
        <dbReference type="EMBL" id="KAF4505403.1"/>
    </source>
</evidence>
<evidence type="ECO:0000313" key="4">
    <source>
        <dbReference type="Proteomes" id="UP000557566"/>
    </source>
</evidence>
<protein>
    <recommendedName>
        <fullName evidence="2">AMP-activated protein kinase glycogen-binding domain-containing protein</fullName>
    </recommendedName>
</protein>
<feature type="compositionally biased region" description="Basic and acidic residues" evidence="1">
    <location>
        <begin position="275"/>
        <end position="284"/>
    </location>
</feature>
<dbReference type="Proteomes" id="UP000557566">
    <property type="component" value="Unassembled WGS sequence"/>
</dbReference>
<dbReference type="InterPro" id="IPR032640">
    <property type="entry name" value="AMPK1_CBM"/>
</dbReference>
<dbReference type="OrthoDB" id="5350410at2759"/>
<dbReference type="InterPro" id="IPR013783">
    <property type="entry name" value="Ig-like_fold"/>
</dbReference>